<dbReference type="PANTHER" id="PTHR48100">
    <property type="entry name" value="BROAD-SPECIFICITY PHOSPHATASE YOR283W-RELATED"/>
    <property type="match status" value="1"/>
</dbReference>
<dbReference type="CDD" id="cd07067">
    <property type="entry name" value="HP_PGM_like"/>
    <property type="match status" value="1"/>
</dbReference>
<dbReference type="AlphaFoldDB" id="A0AAN6IWD8"/>
<dbReference type="GO" id="GO:0016791">
    <property type="term" value="F:phosphatase activity"/>
    <property type="evidence" value="ECO:0007669"/>
    <property type="project" value="TreeGrafter"/>
</dbReference>
<dbReference type="EMBL" id="JAJGCB010000005">
    <property type="protein sequence ID" value="KAJ8992593.1"/>
    <property type="molecule type" value="Genomic_DNA"/>
</dbReference>
<dbReference type="Pfam" id="PF00300">
    <property type="entry name" value="His_Phos_1"/>
    <property type="match status" value="1"/>
</dbReference>
<accession>A0AAN6IWD8</accession>
<organism evidence="1 2">
    <name type="scientific">Exophiala dermatitidis</name>
    <name type="common">Black yeast-like fungus</name>
    <name type="synonym">Wangiella dermatitidis</name>
    <dbReference type="NCBI Taxonomy" id="5970"/>
    <lineage>
        <taxon>Eukaryota</taxon>
        <taxon>Fungi</taxon>
        <taxon>Dikarya</taxon>
        <taxon>Ascomycota</taxon>
        <taxon>Pezizomycotina</taxon>
        <taxon>Eurotiomycetes</taxon>
        <taxon>Chaetothyriomycetidae</taxon>
        <taxon>Chaetothyriales</taxon>
        <taxon>Herpotrichiellaceae</taxon>
        <taxon>Exophiala</taxon>
    </lineage>
</organism>
<evidence type="ECO:0000313" key="2">
    <source>
        <dbReference type="Proteomes" id="UP001161757"/>
    </source>
</evidence>
<dbReference type="InterPro" id="IPR050275">
    <property type="entry name" value="PGM_Phosphatase"/>
</dbReference>
<dbReference type="Proteomes" id="UP001161757">
    <property type="component" value="Unassembled WGS sequence"/>
</dbReference>
<reference evidence="1" key="1">
    <citation type="submission" date="2023-01" db="EMBL/GenBank/DDBJ databases">
        <title>Exophiala dermititidis isolated from Cystic Fibrosis Patient.</title>
        <authorList>
            <person name="Kurbessoian T."/>
            <person name="Crocker A."/>
            <person name="Murante D."/>
            <person name="Hogan D.A."/>
            <person name="Stajich J.E."/>
        </authorList>
    </citation>
    <scope>NUCLEOTIDE SEQUENCE</scope>
    <source>
        <strain evidence="1">Ex8</strain>
    </source>
</reference>
<proteinExistence type="predicted"/>
<name>A0AAN6IWD8_EXODE</name>
<dbReference type="GO" id="GO:0005737">
    <property type="term" value="C:cytoplasm"/>
    <property type="evidence" value="ECO:0007669"/>
    <property type="project" value="TreeGrafter"/>
</dbReference>
<evidence type="ECO:0000313" key="1">
    <source>
        <dbReference type="EMBL" id="KAJ8992593.1"/>
    </source>
</evidence>
<dbReference type="InterPro" id="IPR029033">
    <property type="entry name" value="His_PPase_superfam"/>
</dbReference>
<dbReference type="Gene3D" id="3.40.50.1240">
    <property type="entry name" value="Phosphoglycerate mutase-like"/>
    <property type="match status" value="1"/>
</dbReference>
<dbReference type="PANTHER" id="PTHR48100:SF54">
    <property type="entry name" value="PHOSPHATASE SPAC5H10.03-RELATED"/>
    <property type="match status" value="1"/>
</dbReference>
<comment type="caution">
    <text evidence="1">The sequence shown here is derived from an EMBL/GenBank/DDBJ whole genome shotgun (WGS) entry which is preliminary data.</text>
</comment>
<dbReference type="SMART" id="SM00855">
    <property type="entry name" value="PGAM"/>
    <property type="match status" value="1"/>
</dbReference>
<protein>
    <recommendedName>
        <fullName evidence="3">Phosphoglycerate mutase</fullName>
    </recommendedName>
</protein>
<dbReference type="InterPro" id="IPR013078">
    <property type="entry name" value="His_Pase_superF_clade-1"/>
</dbReference>
<sequence>MTPTIYLVRHGEGEHKLEHRNWIHVARLTDKGKAQCRELRDNFPDHERISAVICSPLRRAVQSAAFAFAPAINREGVKFIAHPLGQEANAHQRDIGHARADLEEQQLPELLADRDPAFPLSRFDLSLVEDGWTSKVGKYAADKASVEKRAAKMRTWLFKHPELHIVLVTHGAFSSLFDGRLEGG</sequence>
<gene>
    <name evidence="1" type="ORF">HRR80_003692</name>
</gene>
<evidence type="ECO:0008006" key="3">
    <source>
        <dbReference type="Google" id="ProtNLM"/>
    </source>
</evidence>
<dbReference type="SUPFAM" id="SSF53254">
    <property type="entry name" value="Phosphoglycerate mutase-like"/>
    <property type="match status" value="1"/>
</dbReference>